<organism evidence="2 3">
    <name type="scientific">Lachnotalea glycerini</name>
    <dbReference type="NCBI Taxonomy" id="1763509"/>
    <lineage>
        <taxon>Bacteria</taxon>
        <taxon>Bacillati</taxon>
        <taxon>Bacillota</taxon>
        <taxon>Clostridia</taxon>
        <taxon>Lachnospirales</taxon>
        <taxon>Lachnospiraceae</taxon>
        <taxon>Lachnotalea</taxon>
    </lineage>
</organism>
<dbReference type="EMBL" id="NOKA02000025">
    <property type="protein sequence ID" value="RDY30907.1"/>
    <property type="molecule type" value="Genomic_DNA"/>
</dbReference>
<accession>A0A255I3U2</accession>
<name>A0A255I3U2_9FIRM</name>
<reference evidence="1 4" key="2">
    <citation type="submission" date="2018-05" db="EMBL/GenBank/DDBJ databases">
        <title>Genomic Encyclopedia of Type Strains, Phase IV (KMG-IV): sequencing the most valuable type-strain genomes for metagenomic binning, comparative biology and taxonomic classification.</title>
        <authorList>
            <person name="Goeker M."/>
        </authorList>
    </citation>
    <scope>NUCLEOTIDE SEQUENCE [LARGE SCALE GENOMIC DNA]</scope>
    <source>
        <strain evidence="1 4">DSM 28816</strain>
    </source>
</reference>
<proteinExistence type="predicted"/>
<dbReference type="InterPro" id="IPR016181">
    <property type="entry name" value="Acyl_CoA_acyltransferase"/>
</dbReference>
<comment type="caution">
    <text evidence="2">The sequence shown here is derived from an EMBL/GenBank/DDBJ whole genome shotgun (WGS) entry which is preliminary data.</text>
</comment>
<dbReference type="Gene3D" id="3.40.630.30">
    <property type="match status" value="1"/>
</dbReference>
<evidence type="ECO:0000313" key="3">
    <source>
        <dbReference type="Proteomes" id="UP000216411"/>
    </source>
</evidence>
<dbReference type="AlphaFoldDB" id="A0A255I3U2"/>
<dbReference type="SUPFAM" id="SSF55729">
    <property type="entry name" value="Acyl-CoA N-acyltransferases (Nat)"/>
    <property type="match status" value="1"/>
</dbReference>
<keyword evidence="2" id="KW-0808">Transferase</keyword>
<sequence length="175" mass="20636">MDDTRISLRAVKNEDISDIYELYRNKKIVYNNGIAFGLYSENFLKLALIDKNLLSKNVTLIAEDDGTMIGIIYYECSKPMMTGVAISIIINTINNYEKYYIQVLLSFMNYVFKQQNYYRITIYISELVIIRNKELITKMEENGFLKEGILKEERYINGKFYDTYIMGVTREDKVR</sequence>
<keyword evidence="3" id="KW-1185">Reference proteome</keyword>
<dbReference type="RefSeq" id="WP_094379181.1">
    <property type="nucleotide sequence ID" value="NZ_NOKA02000025.1"/>
</dbReference>
<evidence type="ECO:0000313" key="4">
    <source>
        <dbReference type="Proteomes" id="UP000247523"/>
    </source>
</evidence>
<gene>
    <name evidence="1" type="ORF">C8E03_102630</name>
    <name evidence="2" type="ORF">CG710_012115</name>
</gene>
<dbReference type="Proteomes" id="UP000247523">
    <property type="component" value="Unassembled WGS sequence"/>
</dbReference>
<dbReference type="GO" id="GO:0016740">
    <property type="term" value="F:transferase activity"/>
    <property type="evidence" value="ECO:0007669"/>
    <property type="project" value="UniProtKB-KW"/>
</dbReference>
<evidence type="ECO:0000313" key="1">
    <source>
        <dbReference type="EMBL" id="PXV93855.1"/>
    </source>
</evidence>
<reference evidence="2 3" key="1">
    <citation type="journal article" date="2017" name="Genome Announc.">
        <title>Draft Genome Sequence of a Sporulating and Motile Strain of Lachnotalea glycerini Isolated from Water in Quebec City, Canada.</title>
        <authorList>
            <person name="Maheux A.F."/>
            <person name="Boudreau D.K."/>
            <person name="Berube E."/>
            <person name="Boissinot M."/>
            <person name="Raymond F."/>
            <person name="Brodeur S."/>
            <person name="Corbeil J."/>
            <person name="Isabel S."/>
            <person name="Omar R.F."/>
            <person name="Bergeron M.G."/>
        </authorList>
    </citation>
    <scope>NUCLEOTIDE SEQUENCE [LARGE SCALE GENOMIC DNA]</scope>
    <source>
        <strain evidence="2 3">CCRI-19302</strain>
    </source>
</reference>
<reference evidence="2" key="3">
    <citation type="submission" date="2018-07" db="EMBL/GenBank/DDBJ databases">
        <authorList>
            <person name="Quirk P.G."/>
            <person name="Krulwich T.A."/>
        </authorList>
    </citation>
    <scope>NUCLEOTIDE SEQUENCE</scope>
    <source>
        <strain evidence="2">CCRI-19302</strain>
    </source>
</reference>
<dbReference type="EMBL" id="QICS01000002">
    <property type="protein sequence ID" value="PXV93855.1"/>
    <property type="molecule type" value="Genomic_DNA"/>
</dbReference>
<evidence type="ECO:0000313" key="2">
    <source>
        <dbReference type="EMBL" id="RDY30907.1"/>
    </source>
</evidence>
<dbReference type="Proteomes" id="UP000216411">
    <property type="component" value="Unassembled WGS sequence"/>
</dbReference>
<dbReference type="Pfam" id="PF13420">
    <property type="entry name" value="Acetyltransf_4"/>
    <property type="match status" value="1"/>
</dbReference>
<protein>
    <submittedName>
        <fullName evidence="1 2">N-acetyltransferase</fullName>
    </submittedName>
</protein>
<dbReference type="OrthoDB" id="948250at2"/>